<protein>
    <recommendedName>
        <fullName evidence="9">BZIP domain-containing protein</fullName>
    </recommendedName>
</protein>
<feature type="compositionally biased region" description="Low complexity" evidence="8">
    <location>
        <begin position="377"/>
        <end position="396"/>
    </location>
</feature>
<feature type="domain" description="BZIP" evidence="9">
    <location>
        <begin position="466"/>
        <end position="529"/>
    </location>
</feature>
<keyword evidence="4" id="KW-0804">Transcription</keyword>
<sequence>MSLFEGKNDMEFDLLENNYYKLPFCDEDFKEMPTEHWGDNLAEGLSYDIQYHHGLASPLSPSYCFSPSSLSSSSSGGQNQTEHAHSLLNERPDTPLMAVKFEDFSNDFGLNEFGYSSIADESTANNHEKISMDCDVITTEAFGSPNFCDVAIETENTLAERLSTGSERTVDCTLASVATSCFDNNATITISKAEDGSALIKPTAFISNIKEEAVELSLSNGLPVISSVSTVSNLSNGAINLMDATLASKPSSVFLSDQTTTVKSSSIKPIVCPGSPTKPTLNDIIEVSDLITIPSAQKIKVAPQAKITTNTFTHKTQIQIPTSALQTILKNGKLVTKLNQDGQIIPKICIKTEVNDDTPQFVKITQPHADLPPTPPSSTSSDSESSSSPRSRISCSGGPGSPMRPPTHIRVQPTSTQLAAQLLSSTQRFTQTQGPLVLSEEEKRTLLAEGYAIPCKLPLTKTEEKSLKKVRRKIKNKLSAQESRRKKKEYVETLEKRMDIYNKENLDLKRKLDSLESSNRSLLTQLRSLQTLVAGKMPKPSRTVTTQTSSCLMMVVLCFALLLGGWYPHFSPLGSAKYNSVSSGSEVAGYGGESWQSRVLTSFKEDDACLAAKYCHGNRAGWIKEQEENSNMNAGLSEMQERTEETYDEPAGGRVTMNDTGDQTSKIIANTMEPRTAADILASRKVVMRNSKMEVLTDTDAPHEVTKKIVVSSQLVTE</sequence>
<dbReference type="Pfam" id="PF00170">
    <property type="entry name" value="bZIP_1"/>
    <property type="match status" value="1"/>
</dbReference>
<keyword evidence="11" id="KW-1185">Reference proteome</keyword>
<dbReference type="PANTHER" id="PTHR46004:SF3">
    <property type="entry name" value="CYCLIC AMP RESPONSE ELEMENT-BINDING PROTEIN A"/>
    <property type="match status" value="1"/>
</dbReference>
<keyword evidence="7" id="KW-0175">Coiled coil</keyword>
<organism evidence="10 11">
    <name type="scientific">Clavelina lepadiformis</name>
    <name type="common">Light-bulb sea squirt</name>
    <name type="synonym">Ascidia lepadiformis</name>
    <dbReference type="NCBI Taxonomy" id="159417"/>
    <lineage>
        <taxon>Eukaryota</taxon>
        <taxon>Metazoa</taxon>
        <taxon>Chordata</taxon>
        <taxon>Tunicata</taxon>
        <taxon>Ascidiacea</taxon>
        <taxon>Aplousobranchia</taxon>
        <taxon>Clavelinidae</taxon>
        <taxon>Clavelina</taxon>
    </lineage>
</organism>
<dbReference type="Proteomes" id="UP001642483">
    <property type="component" value="Unassembled WGS sequence"/>
</dbReference>
<dbReference type="PANTHER" id="PTHR46004">
    <property type="entry name" value="CYCLIC AMP RESPONSE ELEMENT-BINDING PROTEIN A"/>
    <property type="match status" value="1"/>
</dbReference>
<reference evidence="10 11" key="1">
    <citation type="submission" date="2024-02" db="EMBL/GenBank/DDBJ databases">
        <authorList>
            <person name="Daric V."/>
            <person name="Darras S."/>
        </authorList>
    </citation>
    <scope>NUCLEOTIDE SEQUENCE [LARGE SCALE GENOMIC DNA]</scope>
</reference>
<evidence type="ECO:0000256" key="8">
    <source>
        <dbReference type="SAM" id="MobiDB-lite"/>
    </source>
</evidence>
<feature type="region of interest" description="Disordered" evidence="8">
    <location>
        <begin position="365"/>
        <end position="409"/>
    </location>
</feature>
<gene>
    <name evidence="10" type="ORF">CVLEPA_LOCUS15045</name>
</gene>
<dbReference type="PROSITE" id="PS00036">
    <property type="entry name" value="BZIP_BASIC"/>
    <property type="match status" value="1"/>
</dbReference>
<dbReference type="SMART" id="SM00338">
    <property type="entry name" value="BRLZ"/>
    <property type="match status" value="1"/>
</dbReference>
<dbReference type="InterPro" id="IPR046347">
    <property type="entry name" value="bZIP_sf"/>
</dbReference>
<evidence type="ECO:0000313" key="11">
    <source>
        <dbReference type="Proteomes" id="UP001642483"/>
    </source>
</evidence>
<dbReference type="CDD" id="cd14689">
    <property type="entry name" value="bZIP_CREB3"/>
    <property type="match status" value="1"/>
</dbReference>
<feature type="coiled-coil region" evidence="7">
    <location>
        <begin position="484"/>
        <end position="532"/>
    </location>
</feature>
<comment type="caution">
    <text evidence="10">The sequence shown here is derived from an EMBL/GenBank/DDBJ whole genome shotgun (WGS) entry which is preliminary data.</text>
</comment>
<evidence type="ECO:0000256" key="5">
    <source>
        <dbReference type="ARBA" id="ARBA00023230"/>
    </source>
</evidence>
<evidence type="ECO:0000259" key="9">
    <source>
        <dbReference type="PROSITE" id="PS50217"/>
    </source>
</evidence>
<dbReference type="EMBL" id="CAWYQH010000097">
    <property type="protein sequence ID" value="CAK8684040.1"/>
    <property type="molecule type" value="Genomic_DNA"/>
</dbReference>
<evidence type="ECO:0000256" key="3">
    <source>
        <dbReference type="ARBA" id="ARBA00023125"/>
    </source>
</evidence>
<keyword evidence="2" id="KW-0805">Transcription regulation</keyword>
<proteinExistence type="predicted"/>
<evidence type="ECO:0000256" key="2">
    <source>
        <dbReference type="ARBA" id="ARBA00023015"/>
    </source>
</evidence>
<accession>A0ABP0FXX5</accession>
<name>A0ABP0FXX5_CLALP</name>
<keyword evidence="3" id="KW-0238">DNA-binding</keyword>
<evidence type="ECO:0000313" key="10">
    <source>
        <dbReference type="EMBL" id="CAK8684040.1"/>
    </source>
</evidence>
<feature type="region of interest" description="Disordered" evidence="8">
    <location>
        <begin position="70"/>
        <end position="89"/>
    </location>
</feature>
<keyword evidence="5" id="KW-0834">Unfolded protein response</keyword>
<dbReference type="SUPFAM" id="SSF57959">
    <property type="entry name" value="Leucine zipper domain"/>
    <property type="match status" value="1"/>
</dbReference>
<evidence type="ECO:0000256" key="4">
    <source>
        <dbReference type="ARBA" id="ARBA00023163"/>
    </source>
</evidence>
<dbReference type="InterPro" id="IPR004827">
    <property type="entry name" value="bZIP"/>
</dbReference>
<evidence type="ECO:0000256" key="6">
    <source>
        <dbReference type="ARBA" id="ARBA00023242"/>
    </source>
</evidence>
<dbReference type="PROSITE" id="PS50217">
    <property type="entry name" value="BZIP"/>
    <property type="match status" value="1"/>
</dbReference>
<keyword evidence="6" id="KW-0539">Nucleus</keyword>
<comment type="subcellular location">
    <subcellularLocation>
        <location evidence="1">Nucleus</location>
    </subcellularLocation>
</comment>
<evidence type="ECO:0000256" key="1">
    <source>
        <dbReference type="ARBA" id="ARBA00004123"/>
    </source>
</evidence>
<dbReference type="Gene3D" id="1.20.5.170">
    <property type="match status" value="1"/>
</dbReference>
<evidence type="ECO:0000256" key="7">
    <source>
        <dbReference type="SAM" id="Coils"/>
    </source>
</evidence>